<dbReference type="InterPro" id="IPR015590">
    <property type="entry name" value="Aldehyde_DH_dom"/>
</dbReference>
<dbReference type="eggNOG" id="KOG0103">
    <property type="taxonomic scope" value="Eukaryota"/>
</dbReference>
<dbReference type="Proteomes" id="UP000035740">
    <property type="component" value="Chromosome 5"/>
</dbReference>
<feature type="domain" description="Aldehyde dehydrogenase" evidence="3">
    <location>
        <begin position="26"/>
        <end position="137"/>
    </location>
</feature>
<dbReference type="OMA" id="QIHTIGF"/>
<dbReference type="AlphaFoldDB" id="A0A0J8CBM6"/>
<dbReference type="SMR" id="A0A0J8CBM6"/>
<dbReference type="OrthoDB" id="310895at2759"/>
<protein>
    <recommendedName>
        <fullName evidence="3">Aldehyde dehydrogenase domain-containing protein</fullName>
    </recommendedName>
</protein>
<dbReference type="PANTHER" id="PTHR43860:SF2">
    <property type="entry name" value="BETAINE ALDEHYDE DEHYDROGENASE-RELATED"/>
    <property type="match status" value="1"/>
</dbReference>
<evidence type="ECO:0000313" key="5">
    <source>
        <dbReference type="Proteomes" id="UP000035740"/>
    </source>
</evidence>
<name>A0A0J8CBM6_BETVV</name>
<dbReference type="GO" id="GO:0019145">
    <property type="term" value="F:aminobutyraldehyde dehydrogenase (NAD+) activity"/>
    <property type="evidence" value="ECO:0007669"/>
    <property type="project" value="UniProtKB-ARBA"/>
</dbReference>
<organism evidence="4 5">
    <name type="scientific">Beta vulgaris subsp. vulgaris</name>
    <name type="common">Beet</name>
    <dbReference type="NCBI Taxonomy" id="3555"/>
    <lineage>
        <taxon>Eukaryota</taxon>
        <taxon>Viridiplantae</taxon>
        <taxon>Streptophyta</taxon>
        <taxon>Embryophyta</taxon>
        <taxon>Tracheophyta</taxon>
        <taxon>Spermatophyta</taxon>
        <taxon>Magnoliopsida</taxon>
        <taxon>eudicotyledons</taxon>
        <taxon>Gunneridae</taxon>
        <taxon>Pentapetalae</taxon>
        <taxon>Caryophyllales</taxon>
        <taxon>Chenopodiaceae</taxon>
        <taxon>Betoideae</taxon>
        <taxon>Beta</taxon>
    </lineage>
</organism>
<comment type="similarity">
    <text evidence="1">Belongs to the aldehyde dehydrogenase family.</text>
</comment>
<evidence type="ECO:0000313" key="4">
    <source>
        <dbReference type="EMBL" id="KMT10972.1"/>
    </source>
</evidence>
<evidence type="ECO:0000256" key="1">
    <source>
        <dbReference type="ARBA" id="ARBA00009986"/>
    </source>
</evidence>
<keyword evidence="5" id="KW-1185">Reference proteome</keyword>
<dbReference type="GO" id="GO:0110095">
    <property type="term" value="P:cellular detoxification of aldehyde"/>
    <property type="evidence" value="ECO:0007669"/>
    <property type="project" value="UniProtKB-ARBA"/>
</dbReference>
<dbReference type="Pfam" id="PF00171">
    <property type="entry name" value="Aldedh"/>
    <property type="match status" value="1"/>
</dbReference>
<dbReference type="ExpressionAtlas" id="A0A0J8CBM6">
    <property type="expression patterns" value="baseline"/>
</dbReference>
<proteinExistence type="inferred from homology"/>
<dbReference type="Gramene" id="KMT10972">
    <property type="protein sequence ID" value="KMT10972"/>
    <property type="gene ID" value="BVRB_5g112650"/>
</dbReference>
<dbReference type="InterPro" id="IPR016161">
    <property type="entry name" value="Ald_DH/histidinol_DH"/>
</dbReference>
<dbReference type="eggNOG" id="KOG2450">
    <property type="taxonomic scope" value="Eukaryota"/>
</dbReference>
<accession>A0A0J8CBM6</accession>
<dbReference type="SUPFAM" id="SSF53720">
    <property type="entry name" value="ALDH-like"/>
    <property type="match status" value="1"/>
</dbReference>
<gene>
    <name evidence="4" type="ORF">BVRB_5g112650</name>
</gene>
<keyword evidence="2" id="KW-0520">NAD</keyword>
<reference evidence="4 5" key="1">
    <citation type="journal article" date="2014" name="Nature">
        <title>The genome of the recently domesticated crop plant sugar beet (Beta vulgaris).</title>
        <authorList>
            <person name="Dohm J.C."/>
            <person name="Minoche A.E."/>
            <person name="Holtgrawe D."/>
            <person name="Capella-Gutierrez S."/>
            <person name="Zakrzewski F."/>
            <person name="Tafer H."/>
            <person name="Rupp O."/>
            <person name="Sorensen T.R."/>
            <person name="Stracke R."/>
            <person name="Reinhardt R."/>
            <person name="Goesmann A."/>
            <person name="Kraft T."/>
            <person name="Schulz B."/>
            <person name="Stadler P.F."/>
            <person name="Schmidt T."/>
            <person name="Gabaldon T."/>
            <person name="Lehrach H."/>
            <person name="Weisshaar B."/>
            <person name="Himmelbauer H."/>
        </authorList>
    </citation>
    <scope>NUCLEOTIDE SEQUENCE [LARGE SCALE GENOMIC DNA]</scope>
    <source>
        <tissue evidence="4">Taproot</tissue>
    </source>
</reference>
<sequence>MMLQMRLLLVKQIHTIGFCKKFNELKESIAAEFIDRLVKWTKTLRYLIHLRKAVDLALLLYDKIMKFISIAKSEGATILCGGSRPENLKKGYFIEPTIISDISTSMQIWRGEFFVPVLCVKTFSSEDEALELANDTESMV</sequence>
<evidence type="ECO:0000256" key="2">
    <source>
        <dbReference type="ARBA" id="ARBA00023027"/>
    </source>
</evidence>
<dbReference type="PANTHER" id="PTHR43860">
    <property type="entry name" value="BETAINE ALDEHYDE DEHYDROGENASE"/>
    <property type="match status" value="1"/>
</dbReference>
<evidence type="ECO:0000259" key="3">
    <source>
        <dbReference type="Pfam" id="PF00171"/>
    </source>
</evidence>
<dbReference type="InterPro" id="IPR016163">
    <property type="entry name" value="Ald_DH_C"/>
</dbReference>
<dbReference type="Gene3D" id="3.40.309.10">
    <property type="entry name" value="Aldehyde Dehydrogenase, Chain A, domain 2"/>
    <property type="match status" value="1"/>
</dbReference>
<dbReference type="EMBL" id="KQ090101">
    <property type="protein sequence ID" value="KMT10972.1"/>
    <property type="molecule type" value="Genomic_DNA"/>
</dbReference>